<evidence type="ECO:0000313" key="3">
    <source>
        <dbReference type="Proteomes" id="UP000294963"/>
    </source>
</evidence>
<name>A0A4R1XQ30_ACICA</name>
<feature type="domain" description="Insertion element IS150 protein InsJ-like helix-turn-helix" evidence="1">
    <location>
        <begin position="9"/>
        <end position="55"/>
    </location>
</feature>
<dbReference type="InterPro" id="IPR009057">
    <property type="entry name" value="Homeodomain-like_sf"/>
</dbReference>
<evidence type="ECO:0000313" key="2">
    <source>
        <dbReference type="EMBL" id="TCM64390.1"/>
    </source>
</evidence>
<keyword evidence="3" id="KW-1185">Reference proteome</keyword>
<dbReference type="EMBL" id="SLVJ01000018">
    <property type="protein sequence ID" value="TCM64390.1"/>
    <property type="molecule type" value="Genomic_DNA"/>
</dbReference>
<protein>
    <submittedName>
        <fullName evidence="2">Transposase</fullName>
    </submittedName>
</protein>
<comment type="caution">
    <text evidence="2">The sequence shown here is derived from an EMBL/GenBank/DDBJ whole genome shotgun (WGS) entry which is preliminary data.</text>
</comment>
<sequence length="129" mass="15160">MKIHSLDLRQRAIMAWKKLANKSQVCEIFGISRPTLDRWIELENTDAFDPKNRKNKGGRPSSIRDIEAFKSFVEKTEFVSIYDLVPLFEQHFGYPVAYEVIRRTLKRLGWSQSKRSFIVRKTKKVETPA</sequence>
<dbReference type="SUPFAM" id="SSF46689">
    <property type="entry name" value="Homeodomain-like"/>
    <property type="match status" value="1"/>
</dbReference>
<dbReference type="InterPro" id="IPR055247">
    <property type="entry name" value="InsJ-like_HTH"/>
</dbReference>
<dbReference type="Pfam" id="PF13518">
    <property type="entry name" value="HTH_28"/>
    <property type="match status" value="1"/>
</dbReference>
<evidence type="ECO:0000259" key="1">
    <source>
        <dbReference type="Pfam" id="PF13518"/>
    </source>
</evidence>
<reference evidence="2 3" key="1">
    <citation type="submission" date="2019-03" db="EMBL/GenBank/DDBJ databases">
        <title>Genomic analyses of the natural microbiome of Caenorhabditis elegans.</title>
        <authorList>
            <person name="Samuel B."/>
        </authorList>
    </citation>
    <scope>NUCLEOTIDE SEQUENCE [LARGE SCALE GENOMIC DNA]</scope>
    <source>
        <strain evidence="2 3">JUb89</strain>
    </source>
</reference>
<accession>A0A4R1XQ30</accession>
<proteinExistence type="predicted"/>
<gene>
    <name evidence="2" type="ORF">EC844_11866</name>
</gene>
<dbReference type="Proteomes" id="UP000294963">
    <property type="component" value="Unassembled WGS sequence"/>
</dbReference>
<dbReference type="AlphaFoldDB" id="A0A4R1XQ30"/>
<organism evidence="2 3">
    <name type="scientific">Acinetobacter calcoaceticus</name>
    <dbReference type="NCBI Taxonomy" id="471"/>
    <lineage>
        <taxon>Bacteria</taxon>
        <taxon>Pseudomonadati</taxon>
        <taxon>Pseudomonadota</taxon>
        <taxon>Gammaproteobacteria</taxon>
        <taxon>Moraxellales</taxon>
        <taxon>Moraxellaceae</taxon>
        <taxon>Acinetobacter</taxon>
        <taxon>Acinetobacter calcoaceticus/baumannii complex</taxon>
    </lineage>
</organism>